<dbReference type="Gene3D" id="3.90.226.10">
    <property type="entry name" value="2-enoyl-CoA Hydratase, Chain A, domain 1"/>
    <property type="match status" value="1"/>
</dbReference>
<feature type="compositionally biased region" description="Low complexity" evidence="4">
    <location>
        <begin position="410"/>
        <end position="421"/>
    </location>
</feature>
<proteinExistence type="evidence at transcript level"/>
<dbReference type="GO" id="GO:1990247">
    <property type="term" value="F:N6-methyladenosine-containing RNA reader activity"/>
    <property type="evidence" value="ECO:0007669"/>
    <property type="project" value="TreeGrafter"/>
</dbReference>
<dbReference type="CDD" id="cd00154">
    <property type="entry name" value="Rab"/>
    <property type="match status" value="1"/>
</dbReference>
<reference evidence="6" key="1">
    <citation type="submission" date="2018-08" db="EMBL/GenBank/DDBJ databases">
        <authorList>
            <person name="Cornetti L."/>
        </authorList>
    </citation>
    <scope>NUCLEOTIDE SEQUENCE</scope>
    <source>
        <strain evidence="6">ZW-BAR-1</strain>
    </source>
</reference>
<feature type="compositionally biased region" description="Polar residues" evidence="4">
    <location>
        <begin position="317"/>
        <end position="338"/>
    </location>
</feature>
<dbReference type="GO" id="GO:0061157">
    <property type="term" value="P:mRNA destabilization"/>
    <property type="evidence" value="ECO:0007669"/>
    <property type="project" value="TreeGrafter"/>
</dbReference>
<dbReference type="PROSITE" id="PS50882">
    <property type="entry name" value="YTH"/>
    <property type="match status" value="1"/>
</dbReference>
<feature type="region of interest" description="Disordered" evidence="4">
    <location>
        <begin position="274"/>
        <end position="437"/>
    </location>
</feature>
<dbReference type="PANTHER" id="PTHR12357">
    <property type="entry name" value="YTH YT521-B HOMOLOGY DOMAIN-CONTAINING"/>
    <property type="match status" value="1"/>
</dbReference>
<dbReference type="Pfam" id="PF04146">
    <property type="entry name" value="YTH"/>
    <property type="match status" value="1"/>
</dbReference>
<dbReference type="AlphaFoldDB" id="A0A4Y7M2H0"/>
<dbReference type="Gene3D" id="3.10.590.10">
    <property type="entry name" value="ph1033 like domains"/>
    <property type="match status" value="1"/>
</dbReference>
<dbReference type="PANTHER" id="PTHR12357:SF89">
    <property type="entry name" value="YTH DOMAIN-CONTAINING FAMILY PROTEIN"/>
    <property type="match status" value="1"/>
</dbReference>
<evidence type="ECO:0000256" key="3">
    <source>
        <dbReference type="ARBA" id="ARBA00022884"/>
    </source>
</evidence>
<evidence type="ECO:0000313" key="6">
    <source>
        <dbReference type="EMBL" id="SVE74262.1"/>
    </source>
</evidence>
<dbReference type="Pfam" id="PF00378">
    <property type="entry name" value="ECH_1"/>
    <property type="match status" value="1"/>
</dbReference>
<comment type="subcellular location">
    <subcellularLocation>
        <location evidence="1">Cytoplasm</location>
    </subcellularLocation>
</comment>
<dbReference type="InterPro" id="IPR029045">
    <property type="entry name" value="ClpP/crotonase-like_dom_sf"/>
</dbReference>
<protein>
    <submittedName>
        <fullName evidence="6">EOG090X08DF</fullName>
    </submittedName>
</protein>
<feature type="compositionally biased region" description="Basic and acidic residues" evidence="4">
    <location>
        <begin position="743"/>
        <end position="761"/>
    </location>
</feature>
<feature type="compositionally biased region" description="Pro residues" evidence="4">
    <location>
        <begin position="341"/>
        <end position="356"/>
    </location>
</feature>
<feature type="compositionally biased region" description="Low complexity" evidence="4">
    <location>
        <begin position="357"/>
        <end position="403"/>
    </location>
</feature>
<dbReference type="EMBL" id="LR004643">
    <property type="protein sequence ID" value="SVE74262.1"/>
    <property type="molecule type" value="mRNA"/>
</dbReference>
<evidence type="ECO:0000256" key="1">
    <source>
        <dbReference type="ARBA" id="ARBA00004496"/>
    </source>
</evidence>
<feature type="compositionally biased region" description="Basic and acidic residues" evidence="4">
    <location>
        <begin position="670"/>
        <end position="734"/>
    </location>
</feature>
<dbReference type="GO" id="GO:0005737">
    <property type="term" value="C:cytoplasm"/>
    <property type="evidence" value="ECO:0007669"/>
    <property type="project" value="UniProtKB-SubCell"/>
</dbReference>
<dbReference type="Pfam" id="PF00071">
    <property type="entry name" value="Ras"/>
    <property type="match status" value="1"/>
</dbReference>
<dbReference type="FunFam" id="3.10.590.10:FF:000001">
    <property type="entry name" value="YTH domain family 1, isoform CRA_a"/>
    <property type="match status" value="1"/>
</dbReference>
<evidence type="ECO:0000256" key="2">
    <source>
        <dbReference type="ARBA" id="ARBA00022490"/>
    </source>
</evidence>
<dbReference type="InterPro" id="IPR027417">
    <property type="entry name" value="P-loop_NTPase"/>
</dbReference>
<dbReference type="CDD" id="cd21134">
    <property type="entry name" value="YTH"/>
    <property type="match status" value="1"/>
</dbReference>
<dbReference type="SMART" id="SM00175">
    <property type="entry name" value="RAB"/>
    <property type="match status" value="1"/>
</dbReference>
<name>A0A4Y7M2H0_9CRUS</name>
<dbReference type="CDD" id="cd06558">
    <property type="entry name" value="crotonase-like"/>
    <property type="match status" value="1"/>
</dbReference>
<feature type="compositionally biased region" description="Pro residues" evidence="4">
    <location>
        <begin position="422"/>
        <end position="433"/>
    </location>
</feature>
<feature type="compositionally biased region" description="Polar residues" evidence="4">
    <location>
        <begin position="214"/>
        <end position="223"/>
    </location>
</feature>
<dbReference type="InterPro" id="IPR007275">
    <property type="entry name" value="YTH_domain"/>
</dbReference>
<keyword evidence="2" id="KW-0963">Cytoplasm</keyword>
<keyword evidence="3" id="KW-0694">RNA-binding</keyword>
<dbReference type="SUPFAM" id="SSF52096">
    <property type="entry name" value="ClpP/crotonase"/>
    <property type="match status" value="1"/>
</dbReference>
<organism evidence="6">
    <name type="scientific">Daphnia barbata</name>
    <dbReference type="NCBI Taxonomy" id="414587"/>
    <lineage>
        <taxon>Eukaryota</taxon>
        <taxon>Metazoa</taxon>
        <taxon>Ecdysozoa</taxon>
        <taxon>Arthropoda</taxon>
        <taxon>Crustacea</taxon>
        <taxon>Branchiopoda</taxon>
        <taxon>Diplostraca</taxon>
        <taxon>Cladocera</taxon>
        <taxon>Anomopoda</taxon>
        <taxon>Daphniidae</taxon>
        <taxon>Daphnia</taxon>
    </lineage>
</organism>
<dbReference type="GO" id="GO:0003729">
    <property type="term" value="F:mRNA binding"/>
    <property type="evidence" value="ECO:0007669"/>
    <property type="project" value="TreeGrafter"/>
</dbReference>
<evidence type="ECO:0000259" key="5">
    <source>
        <dbReference type="PROSITE" id="PS50882"/>
    </source>
</evidence>
<sequence>MGFIVYSLILPAHGCNALSFEMLGELQIAFRMVNRSEDARCVLLSATSKIFSAGHNLKELIKENPGNHSLIFSTCTSLMKLLQDCPVPVVAKTSYVSPTVATTDHYLSSYYGPSFSYQLDHGAWSSNAATGTADMPFLGGYGAPPQHQSQHLHQQDPYGIDGIFKPSGSFSNFGSQPAFGGGYTMGTDYSTWDRKAAHYDDYYQTARTADHNTVYPSSVTSSCHPEELSSPAGGKQVEQVMQGLSLETTKPTQQEMQQQSQQPKKLTWASIASQPAKPQLATKKKSMVPPPMVTPRTPSLDIGTWENKNGGPVNAPSAPTAQLQGPSAAQPSPASTVQLPAPVPSKPVGQPHPTPQQPQQHQLQHPQHQVQHQQQQLPVQRQQQYQQHALQQNQQQQQQQQQVHLHHTSLNQQQANHQLQPQPRPSRPTPPAAPVQVVHQQPTVVASPKPATSSVAVPIAAPLAPQASHILEELQSKHIYNPKEFDLSAKNARFFVIKSYSEDDIHRSIKYEIWCSTEHGNKRLDAAFRERDGKGPVYLYFSVNGSGHFCGMAEMTSAVDMSASLSVWSQDKWRGQFTVKWIYVKDVPNAALRHIRLENNENKPVTNSRDTQEVPVEKGRQVLKILHSYRHATSIFDDFSHYEKRQAEEDQRKVPAPVSSPGDHGSNSDCKTDRAPPQRERDAYHRPQTDHRDRDGFDRAIDSRDSRGRNDRGAYDYRDRDGYNFRERDHRGGNRDGPGGYRPSERDRESLSYRGMDRGMDRGGMASRDVGKTSFVVVFNPDGKNQDRRKLDLVNSTIGASFVTCRVQVKDKSVRMQIWDTAGQERFRSMAPLYYRKANAAVIM</sequence>
<dbReference type="InterPro" id="IPR001806">
    <property type="entry name" value="Small_GTPase"/>
</dbReference>
<dbReference type="Gene3D" id="3.40.50.300">
    <property type="entry name" value="P-loop containing nucleotide triphosphate hydrolases"/>
    <property type="match status" value="1"/>
</dbReference>
<feature type="region of interest" description="Disordered" evidence="4">
    <location>
        <begin position="646"/>
        <end position="767"/>
    </location>
</feature>
<gene>
    <name evidence="6" type="primary">EOG090X08DF</name>
</gene>
<feature type="domain" description="YTH" evidence="5">
    <location>
        <begin position="492"/>
        <end position="626"/>
    </location>
</feature>
<dbReference type="GO" id="GO:0005525">
    <property type="term" value="F:GTP binding"/>
    <property type="evidence" value="ECO:0007669"/>
    <property type="project" value="InterPro"/>
</dbReference>
<evidence type="ECO:0000256" key="4">
    <source>
        <dbReference type="SAM" id="MobiDB-lite"/>
    </source>
</evidence>
<accession>A0A4Y7M2H0</accession>
<dbReference type="InterPro" id="IPR001753">
    <property type="entry name" value="Enoyl-CoA_hydra/iso"/>
</dbReference>
<feature type="region of interest" description="Disordered" evidence="4">
    <location>
        <begin position="214"/>
        <end position="235"/>
    </location>
</feature>
<dbReference type="PROSITE" id="PS51419">
    <property type="entry name" value="RAB"/>
    <property type="match status" value="1"/>
</dbReference>
<dbReference type="SUPFAM" id="SSF52540">
    <property type="entry name" value="P-loop containing nucleoside triphosphate hydrolases"/>
    <property type="match status" value="1"/>
</dbReference>
<dbReference type="InterPro" id="IPR045168">
    <property type="entry name" value="YTH_prot"/>
</dbReference>
<dbReference type="GO" id="GO:0003924">
    <property type="term" value="F:GTPase activity"/>
    <property type="evidence" value="ECO:0007669"/>
    <property type="project" value="InterPro"/>
</dbReference>